<keyword evidence="2" id="KW-1185">Reference proteome</keyword>
<evidence type="ECO:0000313" key="2">
    <source>
        <dbReference type="Proteomes" id="UP001321473"/>
    </source>
</evidence>
<dbReference type="Proteomes" id="UP001321473">
    <property type="component" value="Unassembled WGS sequence"/>
</dbReference>
<dbReference type="Pfam" id="PF13582">
    <property type="entry name" value="Reprolysin_3"/>
    <property type="match status" value="1"/>
</dbReference>
<comment type="caution">
    <text evidence="1">The sequence shown here is derived from an EMBL/GenBank/DDBJ whole genome shotgun (WGS) entry which is preliminary data.</text>
</comment>
<accession>A0AAQ4DJT9</accession>
<feature type="non-terminal residue" evidence="1">
    <location>
        <position position="94"/>
    </location>
</feature>
<dbReference type="Gene3D" id="3.40.390.10">
    <property type="entry name" value="Collagenase (Catalytic Domain)"/>
    <property type="match status" value="1"/>
</dbReference>
<dbReference type="EMBL" id="JARKHS020029831">
    <property type="protein sequence ID" value="KAK8762729.1"/>
    <property type="molecule type" value="Genomic_DNA"/>
</dbReference>
<evidence type="ECO:0000313" key="1">
    <source>
        <dbReference type="EMBL" id="KAK8762729.1"/>
    </source>
</evidence>
<dbReference type="GO" id="GO:0008237">
    <property type="term" value="F:metallopeptidase activity"/>
    <property type="evidence" value="ECO:0007669"/>
    <property type="project" value="InterPro"/>
</dbReference>
<reference evidence="1 2" key="1">
    <citation type="journal article" date="2023" name="Arcadia Sci">
        <title>De novo assembly of a long-read Amblyomma americanum tick genome.</title>
        <authorList>
            <person name="Chou S."/>
            <person name="Poskanzer K.E."/>
            <person name="Rollins M."/>
            <person name="Thuy-Boun P.S."/>
        </authorList>
    </citation>
    <scope>NUCLEOTIDE SEQUENCE [LARGE SCALE GENOMIC DNA]</scope>
    <source>
        <strain evidence="1">F_SG_1</strain>
        <tissue evidence="1">Salivary glands</tissue>
    </source>
</reference>
<dbReference type="SUPFAM" id="SSF55486">
    <property type="entry name" value="Metalloproteases ('zincins'), catalytic domain"/>
    <property type="match status" value="1"/>
</dbReference>
<dbReference type="AlphaFoldDB" id="A0AAQ4DJT9"/>
<proteinExistence type="predicted"/>
<organism evidence="1 2">
    <name type="scientific">Amblyomma americanum</name>
    <name type="common">Lone star tick</name>
    <dbReference type="NCBI Taxonomy" id="6943"/>
    <lineage>
        <taxon>Eukaryota</taxon>
        <taxon>Metazoa</taxon>
        <taxon>Ecdysozoa</taxon>
        <taxon>Arthropoda</taxon>
        <taxon>Chelicerata</taxon>
        <taxon>Arachnida</taxon>
        <taxon>Acari</taxon>
        <taxon>Parasitiformes</taxon>
        <taxon>Ixodida</taxon>
        <taxon>Ixodoidea</taxon>
        <taxon>Ixodidae</taxon>
        <taxon>Amblyomminae</taxon>
        <taxon>Amblyomma</taxon>
    </lineage>
</organism>
<sequence>MSDEIINSTEAQPDIEATLDNMKDLSHQGAFNRCDIAFFLSSQDFVMDVNGTADNTVAGVAYVGGVCGEAKVGVGEDVPYTFHGVHTLAHELGH</sequence>
<name>A0AAQ4DJT9_AMBAM</name>
<dbReference type="InterPro" id="IPR024079">
    <property type="entry name" value="MetalloPept_cat_dom_sf"/>
</dbReference>
<gene>
    <name evidence="1" type="ORF">V5799_026004</name>
</gene>
<protein>
    <submittedName>
        <fullName evidence="1">Uncharacterized protein</fullName>
    </submittedName>
</protein>